<evidence type="ECO:0000256" key="7">
    <source>
        <dbReference type="ARBA" id="ARBA00022833"/>
    </source>
</evidence>
<dbReference type="InterPro" id="IPR044046">
    <property type="entry name" value="E3_ligase_UBR-like_C"/>
</dbReference>
<organism evidence="13 14">
    <name type="scientific">Gracilariopsis chorda</name>
    <dbReference type="NCBI Taxonomy" id="448386"/>
    <lineage>
        <taxon>Eukaryota</taxon>
        <taxon>Rhodophyta</taxon>
        <taxon>Florideophyceae</taxon>
        <taxon>Rhodymeniophycidae</taxon>
        <taxon>Gracilariales</taxon>
        <taxon>Gracilariaceae</taxon>
        <taxon>Gracilariopsis</taxon>
    </lineage>
</organism>
<reference evidence="13 14" key="1">
    <citation type="journal article" date="2018" name="Mol. Biol. Evol.">
        <title>Analysis of the draft genome of the red seaweed Gracilariopsis chorda provides insights into genome size evolution in Rhodophyta.</title>
        <authorList>
            <person name="Lee J."/>
            <person name="Yang E.C."/>
            <person name="Graf L."/>
            <person name="Yang J.H."/>
            <person name="Qiu H."/>
            <person name="Zel Zion U."/>
            <person name="Chan C.X."/>
            <person name="Stephens T.G."/>
            <person name="Weber A.P.M."/>
            <person name="Boo G.H."/>
            <person name="Boo S.M."/>
            <person name="Kim K.M."/>
            <person name="Shin Y."/>
            <person name="Jung M."/>
            <person name="Lee S.J."/>
            <person name="Yim H.S."/>
            <person name="Lee J.H."/>
            <person name="Bhattacharya D."/>
            <person name="Yoon H.S."/>
        </authorList>
    </citation>
    <scope>NUCLEOTIDE SEQUENCE [LARGE SCALE GENOMIC DNA]</scope>
    <source>
        <strain evidence="13 14">SKKU-2015</strain>
        <tissue evidence="13">Whole body</tissue>
    </source>
</reference>
<accession>A0A2V3IP97</accession>
<dbReference type="GO" id="GO:0016567">
    <property type="term" value="P:protein ubiquitination"/>
    <property type="evidence" value="ECO:0007669"/>
    <property type="project" value="UniProtKB-UniRule"/>
</dbReference>
<dbReference type="PANTHER" id="PTHR21497">
    <property type="entry name" value="UBIQUITIN LIGASE E3 ALPHA-RELATED"/>
    <property type="match status" value="1"/>
</dbReference>
<dbReference type="UniPathway" id="UPA00143"/>
<dbReference type="EMBL" id="NBIV01000108">
    <property type="protein sequence ID" value="PXF43883.1"/>
    <property type="molecule type" value="Genomic_DNA"/>
</dbReference>
<dbReference type="GO" id="GO:0071596">
    <property type="term" value="P:ubiquitin-dependent protein catabolic process via the N-end rule pathway"/>
    <property type="evidence" value="ECO:0007669"/>
    <property type="project" value="UniProtKB-UniRule"/>
</dbReference>
<dbReference type="GO" id="GO:0005737">
    <property type="term" value="C:cytoplasm"/>
    <property type="evidence" value="ECO:0007669"/>
    <property type="project" value="TreeGrafter"/>
</dbReference>
<dbReference type="EC" id="2.3.2.27" evidence="10"/>
<dbReference type="Proteomes" id="UP000247409">
    <property type="component" value="Unassembled WGS sequence"/>
</dbReference>
<evidence type="ECO:0000313" key="13">
    <source>
        <dbReference type="EMBL" id="PXF43883.1"/>
    </source>
</evidence>
<evidence type="ECO:0000256" key="8">
    <source>
        <dbReference type="ARBA" id="ARBA00046341"/>
    </source>
</evidence>
<dbReference type="PANTHER" id="PTHR21497:SF24">
    <property type="entry name" value="E3 UBIQUITIN-PROTEIN LIGASE UBR1"/>
    <property type="match status" value="1"/>
</dbReference>
<keyword evidence="3 10" id="KW-0808">Transferase</keyword>
<dbReference type="FunFam" id="2.10.110.30:FF:000002">
    <property type="entry name" value="Putative e3 ubiquitin-protein ligase ubr3"/>
    <property type="match status" value="1"/>
</dbReference>
<dbReference type="InterPro" id="IPR039164">
    <property type="entry name" value="UBR1-like"/>
</dbReference>
<evidence type="ECO:0000256" key="5">
    <source>
        <dbReference type="ARBA" id="ARBA00022771"/>
    </source>
</evidence>
<keyword evidence="6 10" id="KW-0833">Ubl conjugation pathway</keyword>
<dbReference type="InterPro" id="IPR055194">
    <property type="entry name" value="UBR1-like_WH"/>
</dbReference>
<dbReference type="CDD" id="cd16482">
    <property type="entry name" value="RING-H2_UBR1-like"/>
    <property type="match status" value="1"/>
</dbReference>
<dbReference type="GO" id="GO:0008270">
    <property type="term" value="F:zinc ion binding"/>
    <property type="evidence" value="ECO:0007669"/>
    <property type="project" value="UniProtKB-UniRule"/>
</dbReference>
<dbReference type="Pfam" id="PF02207">
    <property type="entry name" value="zf-UBR"/>
    <property type="match status" value="1"/>
</dbReference>
<feature type="compositionally biased region" description="Polar residues" evidence="11">
    <location>
        <begin position="1316"/>
        <end position="1325"/>
    </location>
</feature>
<feature type="zinc finger region" description="UBR-type" evidence="9">
    <location>
        <begin position="97"/>
        <end position="167"/>
    </location>
</feature>
<evidence type="ECO:0000256" key="6">
    <source>
        <dbReference type="ARBA" id="ARBA00022786"/>
    </source>
</evidence>
<evidence type="ECO:0000256" key="4">
    <source>
        <dbReference type="ARBA" id="ARBA00022723"/>
    </source>
</evidence>
<evidence type="ECO:0000256" key="11">
    <source>
        <dbReference type="SAM" id="MobiDB-lite"/>
    </source>
</evidence>
<feature type="domain" description="UBR-type" evidence="12">
    <location>
        <begin position="97"/>
        <end position="167"/>
    </location>
</feature>
<comment type="similarity">
    <text evidence="8 10">Belongs to the E3 ubiquitin-protein ligase UBR1-like family.</text>
</comment>
<evidence type="ECO:0000259" key="12">
    <source>
        <dbReference type="PROSITE" id="PS51157"/>
    </source>
</evidence>
<name>A0A2V3IP97_9FLOR</name>
<comment type="catalytic activity">
    <reaction evidence="1 10">
        <text>S-ubiquitinyl-[E2 ubiquitin-conjugating enzyme]-L-cysteine + [acceptor protein]-L-lysine = [E2 ubiquitin-conjugating enzyme]-L-cysteine + N(6)-ubiquitinyl-[acceptor protein]-L-lysine.</text>
        <dbReference type="EC" id="2.3.2.27"/>
    </reaction>
</comment>
<dbReference type="Gene3D" id="2.10.110.30">
    <property type="match status" value="1"/>
</dbReference>
<comment type="pathway">
    <text evidence="2 10">Protein modification; protein ubiquitination.</text>
</comment>
<keyword evidence="14" id="KW-1185">Reference proteome</keyword>
<evidence type="ECO:0000313" key="14">
    <source>
        <dbReference type="Proteomes" id="UP000247409"/>
    </source>
</evidence>
<sequence length="2017" mass="229669">MDATANAFVEINGRVIRHARTLYAQLKAATRPPRPHAFEFEEGEVSLFVDYTLSNPEWETDTEVLKNMMSTVLVPSSWPLPGLPSLKQQAGDAAKSGVCGQVWRKDELAYKCRTCERDTSCVICVPCFRNGDHEGHDYAMLRINGGCCDCGDDQAWHPNGFCRHHKGASAEDEDLSSSLPPDLKRAIAESVMVVSELVCNSCTMLHKLRRSSRSIQHNRLRTRTCTLLEWLYEVVRCGDGIRRVVGLLLTSKNFSISRRSDKERQQRETAANETSGVSWLELMLRLDGVDMLPYQVLVKLHALYFQLITDTVFKRIFLEKFALNYPRYVHAHIALKYDSRNRSSEEDEDLIEKTDIISKFTVQLFTVPALVPIMLQDGGLLEVLIKLLGIIFESTSDPLDLYRRDVPFENTNYAWHCSRNNPAVDSTDLKTSGLSKTCLYSLESLERATNFPSVKWLVMRHARRTESPLYTTCDVKLTDETELQVRDIKGEYTAFSDEDIAFPVEVEYSQISSSDSYAPDVSGITGSPISSKLRQFSAFEEGLETFDLNINRLVSGLPKDTVFGSTVAEARALEDESRSGNESLVHPMRLNWSAGEVLLAKDTWWRIMADLNYILSHKEAAFHLVHVRVDLFRLFVRMISMLQGMHPLSRRLGDHVLMDQTFWTEGYRLEAEVYHLSELLVVGFCGEEVPDSFSAETKDKCTYDLRSSRQRAIGVLGRCLEDWIEREEAIEALSTYAGEYFSVAHAVSIHLPLHRLFALFVHHAIRLDNVDLRTILSGMRNNTPESIAQKLITHPIRIQAFLYQERARMWRRNGRMISLIPVYYRYPWYSEWYVDLDIFLQQCCAVIMGDREFVQVALRAFRIRGVGQLISFVKSYDESSSLSAEFLEDLIYVNGASGTGSYYRQGSLERNSLDRRYVSISAVDMATFSLAPRMFKKKDTANGPKLIWIRGDIVEDISRFGPVLLDGLMTYLVHITSERTLCGHSDENSLRRKFIHQLCSRDRTYSQLYKICSFRICNVLGRGSDTPTGPARTPGLLVERVIGSIAEYLEPKYMEQGKYRLKDDIWKEFDPFFPQYTPREKNDAEVRHASVSKRRKQQLMMITEEIISNRPTWQQFNGLKRLSLFLCSDHDLAIATRILKELAEIPHSQKMPATICATALHLVSANVESVRISNPPSNAMTWLLNCFRPEAFDPSVLGSICRLALRTVELQADFAPTFSRILCESYKRCPPGPKLFLQQRLPQCVASLCAKDGRLSQQEELVTAEDKRRRRLQEKKKEQQSAMLARMQSAQADFERHMSEAKDFKSDTVSHPYADKSTTNENQGADRNFRKGSFDILHRVQDSFRETPSEIPKCALCHEEGGAGSNGPLGCIGFKQMTKLPLISREQFESQFHVTRSHSTCDRVETPGNNVNTAGLPDFHRESAEAMPVPVSNFIDRHQRLVNLKLLEEGIETSTSMHVSLCGHLIHSDCFEGYFSNLISSRETNIPFEGNNVVNLENMEFLCPACRRLANLVLPCVDIPFDGLESKNEPRENTGTKDVDAEQLFWKWLDEAREKVLTGKHVAWKCENGSTLTGEIWNVSHDVFQLFLPTKDITAERNRLILKKGLYALPVSDLLGRFRLWTTDYVWLNRDGSFVSDVYCQPCTSLVLPSALIASVASAEIVARSYEWGGSLLLNTRRTLKKLFSATRAQFHLNDRNIQEDERKKALSGLWRIATQEAGVVKADPFAMLSYFCFMWPTSLTVDDLSFLIRLCYVHFSRVRKSMMGLRSSARSAELVLFLRRAAILFWCVSSSRDLQLSVYTESERTSKTLVQEIEGLVEYLNVPVIRSSWKKDCNYSAELQDVLLDENQIERSFGLRPSPVGLRKLPDIFQTLLERLARMPCDLCREVPRRPALCLVCHDMLCYRSEGNVGELLKHAETCGAGIGVFLLLKKAKVFVLRGNRSAVWGSPYLDAHGEEDEFLRRGTPLLLNRDRYSSLEQLWLCHGFDQDPRVLSKTLRTNISPLGTDFLALAMPPTL</sequence>
<proteinExistence type="inferred from homology"/>
<dbReference type="GO" id="GO:0000151">
    <property type="term" value="C:ubiquitin ligase complex"/>
    <property type="evidence" value="ECO:0007669"/>
    <property type="project" value="TreeGrafter"/>
</dbReference>
<dbReference type="SMART" id="SM00396">
    <property type="entry name" value="ZnF_UBR1"/>
    <property type="match status" value="1"/>
</dbReference>
<dbReference type="Pfam" id="PF18995">
    <property type="entry name" value="PRT6_C"/>
    <property type="match status" value="1"/>
</dbReference>
<keyword evidence="7 10" id="KW-0862">Zinc</keyword>
<keyword evidence="5 10" id="KW-0863">Zinc-finger</keyword>
<evidence type="ECO:0000256" key="10">
    <source>
        <dbReference type="RuleBase" id="RU366018"/>
    </source>
</evidence>
<gene>
    <name evidence="13" type="ORF">BWQ96_06349</name>
</gene>
<dbReference type="OrthoDB" id="2430at2759"/>
<protein>
    <recommendedName>
        <fullName evidence="10">E3 ubiquitin-protein ligase</fullName>
        <ecNumber evidence="10">2.3.2.27</ecNumber>
    </recommendedName>
</protein>
<comment type="caution">
    <text evidence="13">The sequence shown here is derived from an EMBL/GenBank/DDBJ whole genome shotgun (WGS) entry which is preliminary data.</text>
</comment>
<dbReference type="STRING" id="448386.A0A2V3IP97"/>
<comment type="function">
    <text evidence="10">Ubiquitin ligase protein which is a component of the N-end rule pathway. Recognizes and binds to proteins bearing specific N-terminal residues that are destabilizing according to the N-end rule, leading to their ubiquitination and subsequent degradation.</text>
</comment>
<dbReference type="InterPro" id="IPR003126">
    <property type="entry name" value="Znf_UBR"/>
</dbReference>
<dbReference type="PROSITE" id="PS51157">
    <property type="entry name" value="ZF_UBR"/>
    <property type="match status" value="1"/>
</dbReference>
<keyword evidence="4 10" id="KW-0479">Metal-binding</keyword>
<feature type="region of interest" description="Disordered" evidence="11">
    <location>
        <begin position="1304"/>
        <end position="1328"/>
    </location>
</feature>
<evidence type="ECO:0000256" key="1">
    <source>
        <dbReference type="ARBA" id="ARBA00000900"/>
    </source>
</evidence>
<dbReference type="GO" id="GO:0061630">
    <property type="term" value="F:ubiquitin protein ligase activity"/>
    <property type="evidence" value="ECO:0007669"/>
    <property type="project" value="UniProtKB-UniRule"/>
</dbReference>
<dbReference type="CDD" id="cd19673">
    <property type="entry name" value="UBR-box_UBR3"/>
    <property type="match status" value="1"/>
</dbReference>
<evidence type="ECO:0000256" key="3">
    <source>
        <dbReference type="ARBA" id="ARBA00022679"/>
    </source>
</evidence>
<evidence type="ECO:0000256" key="2">
    <source>
        <dbReference type="ARBA" id="ARBA00004906"/>
    </source>
</evidence>
<dbReference type="Pfam" id="PF22960">
    <property type="entry name" value="WHD_UBR1"/>
    <property type="match status" value="1"/>
</dbReference>
<evidence type="ECO:0000256" key="9">
    <source>
        <dbReference type="PROSITE-ProRule" id="PRU00508"/>
    </source>
</evidence>